<reference evidence="3" key="4">
    <citation type="submission" date="2024-05" db="EMBL/GenBank/DDBJ databases">
        <authorList>
            <person name="Sun Q."/>
            <person name="Zhou Y."/>
        </authorList>
    </citation>
    <scope>NUCLEOTIDE SEQUENCE</scope>
    <source>
        <strain evidence="3">CGMCC 1.15287</strain>
    </source>
</reference>
<gene>
    <name evidence="3" type="ORF">GCM10007422_38780</name>
    <name evidence="4" type="ORF">GGQ60_004159</name>
</gene>
<reference evidence="3" key="1">
    <citation type="journal article" date="2014" name="Int. J. Syst. Evol. Microbiol.">
        <title>Complete genome of a new Firmicutes species belonging to the dominant human colonic microbiota ('Ruminococcus bicirculans') reveals two chromosomes and a selective capacity to utilize plant glucans.</title>
        <authorList>
            <consortium name="NISC Comparative Sequencing Program"/>
            <person name="Wegmann U."/>
            <person name="Louis P."/>
            <person name="Goesmann A."/>
            <person name="Henrissat B."/>
            <person name="Duncan S.H."/>
            <person name="Flint H.J."/>
        </authorList>
    </citation>
    <scope>NUCLEOTIDE SEQUENCE</scope>
    <source>
        <strain evidence="3">CGMCC 1.15287</strain>
    </source>
</reference>
<reference evidence="6" key="2">
    <citation type="journal article" date="2019" name="Int. J. Syst. Evol. Microbiol.">
        <title>The Global Catalogue of Microorganisms (GCM) 10K type strain sequencing project: providing services to taxonomists for standard genome sequencing and annotation.</title>
        <authorList>
            <consortium name="The Broad Institute Genomics Platform"/>
            <consortium name="The Broad Institute Genome Sequencing Center for Infectious Disease"/>
            <person name="Wu L."/>
            <person name="Ma J."/>
        </authorList>
    </citation>
    <scope>NUCLEOTIDE SEQUENCE [LARGE SCALE GENOMIC DNA]</scope>
    <source>
        <strain evidence="6">CGMCC 1.15287</strain>
    </source>
</reference>
<dbReference type="Proteomes" id="UP000642938">
    <property type="component" value="Unassembled WGS sequence"/>
</dbReference>
<evidence type="ECO:0000256" key="1">
    <source>
        <dbReference type="SAM" id="Phobius"/>
    </source>
</evidence>
<keyword evidence="1" id="KW-0812">Transmembrane</keyword>
<accession>A0A7W6KG02</accession>
<dbReference type="InterPro" id="IPR008756">
    <property type="entry name" value="Peptidase_M56"/>
</dbReference>
<sequence>MLDNKMMEWLIYLLKVTACTALFFGFYLLFLRKLTFFKINRFYLLGTLLLSFIIPVLQFEIMRETVVTEIQDSANVPELKSFNAIPVPLVQPVMLEYDRQAKPEINWPAIVYAVYVGIASLLLLIFLWRLLNLLKYTSNYTKNSKGLKLISKSVGFTNCSFFNYVFIDEHNISQPDIAVLLKHEEVHARQFHSADKMMLIIFKCILWFNPIVYLYDKALGQVHEYEADEMTSNAFGNQAYANLLLKLAISRSDMPLIHNFVKNPIKDRIKMLFHSKSKNMKKLMYLLVLPVVAGLFWLFAVQVVYANKLVGLKHEGLPVQDGKILFMGTNSVGSVSGEILPGKIYKTASALYKPRGVKSNKEVLTDTLKPKPVKPKIISYRKMKGDARNQIFYLENAVMEFMNSRLEAGYVEFDHINNKILARNASLKTLDEKNTIKSTLFTFDLNKGSYSVENGEGKTGGNIHDAERKKDLLINLNDKVDYVAKDSVKMSQDKLIVSLFGNAMLSYNGVKLSGSKIVYNKKDNRVLVNDAIMTSGDTKIKADSLIFDIKTKKTKLFGADFNH</sequence>
<organism evidence="4 5">
    <name type="scientific">Pedobacter zeae</name>
    <dbReference type="NCBI Taxonomy" id="1737356"/>
    <lineage>
        <taxon>Bacteria</taxon>
        <taxon>Pseudomonadati</taxon>
        <taxon>Bacteroidota</taxon>
        <taxon>Sphingobacteriia</taxon>
        <taxon>Sphingobacteriales</taxon>
        <taxon>Sphingobacteriaceae</taxon>
        <taxon>Pedobacter</taxon>
    </lineage>
</organism>
<keyword evidence="1" id="KW-1133">Transmembrane helix</keyword>
<dbReference type="PANTHER" id="PTHR34978:SF3">
    <property type="entry name" value="SLR0241 PROTEIN"/>
    <property type="match status" value="1"/>
</dbReference>
<dbReference type="EMBL" id="BMHZ01000004">
    <property type="protein sequence ID" value="GGH16192.1"/>
    <property type="molecule type" value="Genomic_DNA"/>
</dbReference>
<dbReference type="Pfam" id="PF05569">
    <property type="entry name" value="Peptidase_M56"/>
    <property type="match status" value="1"/>
</dbReference>
<keyword evidence="1" id="KW-0472">Membrane</keyword>
<evidence type="ECO:0000313" key="5">
    <source>
        <dbReference type="Proteomes" id="UP000532273"/>
    </source>
</evidence>
<protein>
    <recommendedName>
        <fullName evidence="2">Peptidase M56 domain-containing protein</fullName>
    </recommendedName>
</protein>
<dbReference type="AlphaFoldDB" id="A0A7W6KG02"/>
<feature type="transmembrane region" description="Helical" evidence="1">
    <location>
        <begin position="12"/>
        <end position="30"/>
    </location>
</feature>
<dbReference type="PANTHER" id="PTHR34978">
    <property type="entry name" value="POSSIBLE SENSOR-TRANSDUCER PROTEIN BLAR"/>
    <property type="match status" value="1"/>
</dbReference>
<comment type="caution">
    <text evidence="4">The sequence shown here is derived from an EMBL/GenBank/DDBJ whole genome shotgun (WGS) entry which is preliminary data.</text>
</comment>
<name>A0A7W6KG02_9SPHI</name>
<evidence type="ECO:0000259" key="2">
    <source>
        <dbReference type="Pfam" id="PF05569"/>
    </source>
</evidence>
<feature type="transmembrane region" description="Helical" evidence="1">
    <location>
        <begin position="42"/>
        <end position="59"/>
    </location>
</feature>
<reference evidence="4 5" key="3">
    <citation type="submission" date="2020-08" db="EMBL/GenBank/DDBJ databases">
        <title>Genomic Encyclopedia of Type Strains, Phase IV (KMG-IV): sequencing the most valuable type-strain genomes for metagenomic binning, comparative biology and taxonomic classification.</title>
        <authorList>
            <person name="Goeker M."/>
        </authorList>
    </citation>
    <scope>NUCLEOTIDE SEQUENCE [LARGE SCALE GENOMIC DNA]</scope>
    <source>
        <strain evidence="4 5">DSM 100774</strain>
    </source>
</reference>
<feature type="transmembrane region" description="Helical" evidence="1">
    <location>
        <begin position="109"/>
        <end position="128"/>
    </location>
</feature>
<keyword evidence="6" id="KW-1185">Reference proteome</keyword>
<proteinExistence type="predicted"/>
<dbReference type="RefSeq" id="WP_183767737.1">
    <property type="nucleotide sequence ID" value="NZ_BMHZ01000004.1"/>
</dbReference>
<dbReference type="Proteomes" id="UP000532273">
    <property type="component" value="Unassembled WGS sequence"/>
</dbReference>
<feature type="domain" description="Peptidase M56" evidence="2">
    <location>
        <begin position="171"/>
        <end position="272"/>
    </location>
</feature>
<evidence type="ECO:0000313" key="3">
    <source>
        <dbReference type="EMBL" id="GGH16192.1"/>
    </source>
</evidence>
<evidence type="ECO:0000313" key="4">
    <source>
        <dbReference type="EMBL" id="MBB4110131.1"/>
    </source>
</evidence>
<feature type="transmembrane region" description="Helical" evidence="1">
    <location>
        <begin position="283"/>
        <end position="305"/>
    </location>
</feature>
<evidence type="ECO:0000313" key="6">
    <source>
        <dbReference type="Proteomes" id="UP000642938"/>
    </source>
</evidence>
<dbReference type="InterPro" id="IPR052173">
    <property type="entry name" value="Beta-lactam_resp_regulator"/>
</dbReference>
<dbReference type="EMBL" id="JACIEF010000004">
    <property type="protein sequence ID" value="MBB4110131.1"/>
    <property type="molecule type" value="Genomic_DNA"/>
</dbReference>